<feature type="transmembrane region" description="Helical" evidence="1">
    <location>
        <begin position="49"/>
        <end position="68"/>
    </location>
</feature>
<dbReference type="EMBL" id="JXJN01018976">
    <property type="status" value="NOT_ANNOTATED_CDS"/>
    <property type="molecule type" value="Genomic_DNA"/>
</dbReference>
<dbReference type="Proteomes" id="UP000092460">
    <property type="component" value="Unassembled WGS sequence"/>
</dbReference>
<keyword evidence="1" id="KW-0472">Membrane</keyword>
<protein>
    <submittedName>
        <fullName evidence="2">Uncharacterized protein</fullName>
    </submittedName>
</protein>
<reference evidence="3" key="1">
    <citation type="submission" date="2015-01" db="EMBL/GenBank/DDBJ databases">
        <authorList>
            <person name="Aksoy S."/>
            <person name="Warren W."/>
            <person name="Wilson R.K."/>
        </authorList>
    </citation>
    <scope>NUCLEOTIDE SEQUENCE [LARGE SCALE GENOMIC DNA]</scope>
    <source>
        <strain evidence="3">IAEA</strain>
    </source>
</reference>
<accession>A0A1B0BR83</accession>
<keyword evidence="3" id="KW-1185">Reference proteome</keyword>
<dbReference type="VEuPathDB" id="VectorBase:GPPI038058"/>
<proteinExistence type="predicted"/>
<evidence type="ECO:0000313" key="2">
    <source>
        <dbReference type="EnsemblMetazoa" id="GPPI038058-PA"/>
    </source>
</evidence>
<keyword evidence="1" id="KW-1133">Transmembrane helix</keyword>
<sequence>MISQRQFGIRFPKNDYIDCSTNHRKEKIVDGTNFSFSNQYNLAVKNHELVWFELSISISTIALIASLGKPWSMLLDLRE</sequence>
<dbReference type="AlphaFoldDB" id="A0A1B0BR83"/>
<dbReference type="EMBL" id="JXJN01018977">
    <property type="status" value="NOT_ANNOTATED_CDS"/>
    <property type="molecule type" value="Genomic_DNA"/>
</dbReference>
<keyword evidence="1" id="KW-0812">Transmembrane</keyword>
<reference evidence="2" key="2">
    <citation type="submission" date="2020-05" db="UniProtKB">
        <authorList>
            <consortium name="EnsemblMetazoa"/>
        </authorList>
    </citation>
    <scope>IDENTIFICATION</scope>
    <source>
        <strain evidence="2">IAEA</strain>
    </source>
</reference>
<evidence type="ECO:0000256" key="1">
    <source>
        <dbReference type="SAM" id="Phobius"/>
    </source>
</evidence>
<name>A0A1B0BR83_9MUSC</name>
<evidence type="ECO:0000313" key="3">
    <source>
        <dbReference type="Proteomes" id="UP000092460"/>
    </source>
</evidence>
<dbReference type="EnsemblMetazoa" id="GPPI038058-RA">
    <property type="protein sequence ID" value="GPPI038058-PA"/>
    <property type="gene ID" value="GPPI038058"/>
</dbReference>
<organism evidence="2 3">
    <name type="scientific">Glossina palpalis gambiensis</name>
    <dbReference type="NCBI Taxonomy" id="67801"/>
    <lineage>
        <taxon>Eukaryota</taxon>
        <taxon>Metazoa</taxon>
        <taxon>Ecdysozoa</taxon>
        <taxon>Arthropoda</taxon>
        <taxon>Hexapoda</taxon>
        <taxon>Insecta</taxon>
        <taxon>Pterygota</taxon>
        <taxon>Neoptera</taxon>
        <taxon>Endopterygota</taxon>
        <taxon>Diptera</taxon>
        <taxon>Brachycera</taxon>
        <taxon>Muscomorpha</taxon>
        <taxon>Hippoboscoidea</taxon>
        <taxon>Glossinidae</taxon>
        <taxon>Glossina</taxon>
    </lineage>
</organism>